<accession>A0A6M2F0K9</accession>
<name>A0A6M2F0K9_9ROSI</name>
<dbReference type="InterPro" id="IPR006904">
    <property type="entry name" value="DUF716"/>
</dbReference>
<dbReference type="EMBL" id="GILB01008872">
    <property type="protein sequence ID" value="NUU89205.1"/>
    <property type="molecule type" value="Transcribed_RNA"/>
</dbReference>
<dbReference type="AlphaFoldDB" id="A0A6M2F0K9"/>
<dbReference type="Pfam" id="PF04819">
    <property type="entry name" value="DUF716"/>
    <property type="match status" value="1"/>
</dbReference>
<sequence>MGVEGQYHLLLQIVIVVSLATSLMGIGLPKSFMVSFVRSASITFQGVWFIIMGYALWTPSLIPKGCFLNLEEGHQVVRCHGEEALHRAKSLVNIQFSWLLIAIIIFVMSFYLFLVKLYGDKAEYSSLTKENLLYEEDSDDVESQKGSKVGEKKSFMEIGRGFVPIDMER</sequence>
<comment type="similarity">
    <text evidence="2">Belongs to the TMEM45 family.</text>
</comment>
<keyword evidence="4 6" id="KW-1133">Transmembrane helix</keyword>
<evidence type="ECO:0000313" key="7">
    <source>
        <dbReference type="EMBL" id="NUU89205.1"/>
    </source>
</evidence>
<evidence type="ECO:0000256" key="6">
    <source>
        <dbReference type="SAM" id="Phobius"/>
    </source>
</evidence>
<evidence type="ECO:0000256" key="5">
    <source>
        <dbReference type="ARBA" id="ARBA00023136"/>
    </source>
</evidence>
<dbReference type="GO" id="GO:0016020">
    <property type="term" value="C:membrane"/>
    <property type="evidence" value="ECO:0007669"/>
    <property type="project" value="UniProtKB-SubCell"/>
</dbReference>
<feature type="transmembrane region" description="Helical" evidence="6">
    <location>
        <begin position="6"/>
        <end position="28"/>
    </location>
</feature>
<evidence type="ECO:0000256" key="1">
    <source>
        <dbReference type="ARBA" id="ARBA00004141"/>
    </source>
</evidence>
<evidence type="ECO:0000256" key="2">
    <source>
        <dbReference type="ARBA" id="ARBA00006948"/>
    </source>
</evidence>
<reference evidence="7" key="1">
    <citation type="submission" date="2020-03" db="EMBL/GenBank/DDBJ databases">
        <authorList>
            <person name="Zhang R."/>
        </authorList>
    </citation>
    <scope>NUCLEOTIDE SEQUENCE</scope>
</reference>
<dbReference type="PANTHER" id="PTHR46285">
    <property type="entry name" value="PROTEINASE INHIBITOR I4, SERPIN (DUF716)-RELATED"/>
    <property type="match status" value="1"/>
</dbReference>
<keyword evidence="5 6" id="KW-0472">Membrane</keyword>
<proteinExistence type="inferred from homology"/>
<feature type="transmembrane region" description="Helical" evidence="6">
    <location>
        <begin position="40"/>
        <end position="57"/>
    </location>
</feature>
<feature type="transmembrane region" description="Helical" evidence="6">
    <location>
        <begin position="96"/>
        <end position="119"/>
    </location>
</feature>
<comment type="subcellular location">
    <subcellularLocation>
        <location evidence="1">Membrane</location>
        <topology evidence="1">Multi-pass membrane protein</topology>
    </subcellularLocation>
</comment>
<organism evidence="7">
    <name type="scientific">Populus davidiana</name>
    <dbReference type="NCBI Taxonomy" id="266767"/>
    <lineage>
        <taxon>Eukaryota</taxon>
        <taxon>Viridiplantae</taxon>
        <taxon>Streptophyta</taxon>
        <taxon>Embryophyta</taxon>
        <taxon>Tracheophyta</taxon>
        <taxon>Spermatophyta</taxon>
        <taxon>Magnoliopsida</taxon>
        <taxon>eudicotyledons</taxon>
        <taxon>Gunneridae</taxon>
        <taxon>Pentapetalae</taxon>
        <taxon>rosids</taxon>
        <taxon>fabids</taxon>
        <taxon>Malpighiales</taxon>
        <taxon>Salicaceae</taxon>
        <taxon>Saliceae</taxon>
        <taxon>Populus</taxon>
    </lineage>
</organism>
<keyword evidence="3 6" id="KW-0812">Transmembrane</keyword>
<dbReference type="PANTHER" id="PTHR46285:SF3">
    <property type="entry name" value="PROTEINASE INHIBITOR I4, SERPIN (DUF716)"/>
    <property type="match status" value="1"/>
</dbReference>
<evidence type="ECO:0000256" key="4">
    <source>
        <dbReference type="ARBA" id="ARBA00022989"/>
    </source>
</evidence>
<evidence type="ECO:0000256" key="3">
    <source>
        <dbReference type="ARBA" id="ARBA00022692"/>
    </source>
</evidence>
<protein>
    <submittedName>
        <fullName evidence="7">Uncharacterized protein</fullName>
    </submittedName>
</protein>